<proteinExistence type="predicted"/>
<keyword evidence="2" id="KW-1185">Reference proteome</keyword>
<dbReference type="AlphaFoldDB" id="A0A165VSM9"/>
<dbReference type="CDD" id="cd00085">
    <property type="entry name" value="HNHc"/>
    <property type="match status" value="1"/>
</dbReference>
<dbReference type="InParanoid" id="A0A165VSM9"/>
<protein>
    <recommendedName>
        <fullName evidence="3">HNH domain-containing protein</fullName>
    </recommendedName>
</protein>
<dbReference type="InterPro" id="IPR003615">
    <property type="entry name" value="HNH_nuc"/>
</dbReference>
<evidence type="ECO:0008006" key="3">
    <source>
        <dbReference type="Google" id="ProtNLM"/>
    </source>
</evidence>
<sequence>MSANLSQLKDHLVQHLLMDPELTSSEETAASELDDFVSYLSSEIWPCLPKELRNASYSTLANVPGIDEFALEELTPPTVIESLLSYGICSGDDDAFRLLRKVLQDYVKELCAPPPIWSATRAKECELCGREVPLTYHHLIPRSTHAKVLKRKWHPEEMLNSVAWLCRPCHSAVHRVASNEDLARSYYTLDLLLEREDIQKWTRYASKQRYGVKRG</sequence>
<dbReference type="PANTHER" id="PTHR37827:SF1">
    <property type="entry name" value="HNH DOMAIN-CONTAINING PROTEIN"/>
    <property type="match status" value="1"/>
</dbReference>
<accession>A0A165VSM9</accession>
<evidence type="ECO:0000313" key="1">
    <source>
        <dbReference type="EMBL" id="KZT30127.1"/>
    </source>
</evidence>
<gene>
    <name evidence="1" type="ORF">NEOLEDRAFT_1160105</name>
</gene>
<dbReference type="OrthoDB" id="4850648at2759"/>
<dbReference type="EMBL" id="KV425552">
    <property type="protein sequence ID" value="KZT30127.1"/>
    <property type="molecule type" value="Genomic_DNA"/>
</dbReference>
<dbReference type="Proteomes" id="UP000076761">
    <property type="component" value="Unassembled WGS sequence"/>
</dbReference>
<dbReference type="STRING" id="1314782.A0A165VSM9"/>
<reference evidence="1 2" key="1">
    <citation type="journal article" date="2016" name="Mol. Biol. Evol.">
        <title>Comparative Genomics of Early-Diverging Mushroom-Forming Fungi Provides Insights into the Origins of Lignocellulose Decay Capabilities.</title>
        <authorList>
            <person name="Nagy L.G."/>
            <person name="Riley R."/>
            <person name="Tritt A."/>
            <person name="Adam C."/>
            <person name="Daum C."/>
            <person name="Floudas D."/>
            <person name="Sun H."/>
            <person name="Yadav J.S."/>
            <person name="Pangilinan J."/>
            <person name="Larsson K.H."/>
            <person name="Matsuura K."/>
            <person name="Barry K."/>
            <person name="Labutti K."/>
            <person name="Kuo R."/>
            <person name="Ohm R.A."/>
            <person name="Bhattacharya S.S."/>
            <person name="Shirouzu T."/>
            <person name="Yoshinaga Y."/>
            <person name="Martin F.M."/>
            <person name="Grigoriev I.V."/>
            <person name="Hibbett D.S."/>
        </authorList>
    </citation>
    <scope>NUCLEOTIDE SEQUENCE [LARGE SCALE GENOMIC DNA]</scope>
    <source>
        <strain evidence="1 2">HHB14362 ss-1</strain>
    </source>
</reference>
<name>A0A165VSM9_9AGAM</name>
<evidence type="ECO:0000313" key="2">
    <source>
        <dbReference type="Proteomes" id="UP000076761"/>
    </source>
</evidence>
<organism evidence="1 2">
    <name type="scientific">Neolentinus lepideus HHB14362 ss-1</name>
    <dbReference type="NCBI Taxonomy" id="1314782"/>
    <lineage>
        <taxon>Eukaryota</taxon>
        <taxon>Fungi</taxon>
        <taxon>Dikarya</taxon>
        <taxon>Basidiomycota</taxon>
        <taxon>Agaricomycotina</taxon>
        <taxon>Agaricomycetes</taxon>
        <taxon>Gloeophyllales</taxon>
        <taxon>Gloeophyllaceae</taxon>
        <taxon>Neolentinus</taxon>
    </lineage>
</organism>
<dbReference type="PANTHER" id="PTHR37827">
    <property type="entry name" value="TUDOR DOMAIN-CONTAINING PROTEIN"/>
    <property type="match status" value="1"/>
</dbReference>